<proteinExistence type="predicted"/>
<evidence type="ECO:0000313" key="1">
    <source>
        <dbReference type="EMBL" id="KAF3571488.1"/>
    </source>
</evidence>
<dbReference type="AlphaFoldDB" id="A0A8S9REX0"/>
<gene>
    <name evidence="1" type="ORF">F2Q69_00059661</name>
</gene>
<sequence length="67" mass="7345">MIEEILTDDPLELALTRSETEHNVMSVDADGYNKILDSARSMEKPVTYLSLGEKDESNQGSATRGTA</sequence>
<protein>
    <submittedName>
        <fullName evidence="1">Uncharacterized protein</fullName>
    </submittedName>
</protein>
<name>A0A8S9REX0_BRACR</name>
<reference evidence="1" key="1">
    <citation type="submission" date="2019-12" db="EMBL/GenBank/DDBJ databases">
        <title>Genome sequencing and annotation of Brassica cretica.</title>
        <authorList>
            <person name="Studholme D.J."/>
            <person name="Sarris P."/>
        </authorList>
    </citation>
    <scope>NUCLEOTIDE SEQUENCE</scope>
    <source>
        <strain evidence="1">PFS-109/04</strain>
        <tissue evidence="1">Leaf</tissue>
    </source>
</reference>
<organism evidence="1 2">
    <name type="scientific">Brassica cretica</name>
    <name type="common">Mustard</name>
    <dbReference type="NCBI Taxonomy" id="69181"/>
    <lineage>
        <taxon>Eukaryota</taxon>
        <taxon>Viridiplantae</taxon>
        <taxon>Streptophyta</taxon>
        <taxon>Embryophyta</taxon>
        <taxon>Tracheophyta</taxon>
        <taxon>Spermatophyta</taxon>
        <taxon>Magnoliopsida</taxon>
        <taxon>eudicotyledons</taxon>
        <taxon>Gunneridae</taxon>
        <taxon>Pentapetalae</taxon>
        <taxon>rosids</taxon>
        <taxon>malvids</taxon>
        <taxon>Brassicales</taxon>
        <taxon>Brassicaceae</taxon>
        <taxon>Brassiceae</taxon>
        <taxon>Brassica</taxon>
    </lineage>
</organism>
<accession>A0A8S9REX0</accession>
<dbReference type="EMBL" id="QGKX02000095">
    <property type="protein sequence ID" value="KAF3571488.1"/>
    <property type="molecule type" value="Genomic_DNA"/>
</dbReference>
<dbReference type="Proteomes" id="UP000712600">
    <property type="component" value="Unassembled WGS sequence"/>
</dbReference>
<comment type="caution">
    <text evidence="1">The sequence shown here is derived from an EMBL/GenBank/DDBJ whole genome shotgun (WGS) entry which is preliminary data.</text>
</comment>
<evidence type="ECO:0000313" key="2">
    <source>
        <dbReference type="Proteomes" id="UP000712600"/>
    </source>
</evidence>